<dbReference type="STRING" id="57577.A0A2K3N0I0"/>
<accession>A0A2K3N0I0</accession>
<protein>
    <submittedName>
        <fullName evidence="1">Uncharacterized protein</fullName>
    </submittedName>
</protein>
<organism evidence="1 2">
    <name type="scientific">Trifolium pratense</name>
    <name type="common">Red clover</name>
    <dbReference type="NCBI Taxonomy" id="57577"/>
    <lineage>
        <taxon>Eukaryota</taxon>
        <taxon>Viridiplantae</taxon>
        <taxon>Streptophyta</taxon>
        <taxon>Embryophyta</taxon>
        <taxon>Tracheophyta</taxon>
        <taxon>Spermatophyta</taxon>
        <taxon>Magnoliopsida</taxon>
        <taxon>eudicotyledons</taxon>
        <taxon>Gunneridae</taxon>
        <taxon>Pentapetalae</taxon>
        <taxon>rosids</taxon>
        <taxon>fabids</taxon>
        <taxon>Fabales</taxon>
        <taxon>Fabaceae</taxon>
        <taxon>Papilionoideae</taxon>
        <taxon>50 kb inversion clade</taxon>
        <taxon>NPAAA clade</taxon>
        <taxon>Hologalegina</taxon>
        <taxon>IRL clade</taxon>
        <taxon>Trifolieae</taxon>
        <taxon>Trifolium</taxon>
    </lineage>
</organism>
<reference evidence="1 2" key="1">
    <citation type="journal article" date="2014" name="Am. J. Bot.">
        <title>Genome assembly and annotation for red clover (Trifolium pratense; Fabaceae).</title>
        <authorList>
            <person name="Istvanek J."/>
            <person name="Jaros M."/>
            <person name="Krenek A."/>
            <person name="Repkova J."/>
        </authorList>
    </citation>
    <scope>NUCLEOTIDE SEQUENCE [LARGE SCALE GENOMIC DNA]</scope>
    <source>
        <strain evidence="2">cv. Tatra</strain>
        <tissue evidence="1">Young leaves</tissue>
    </source>
</reference>
<dbReference type="AlphaFoldDB" id="A0A2K3N0I0"/>
<feature type="non-terminal residue" evidence="1">
    <location>
        <position position="1"/>
    </location>
</feature>
<name>A0A2K3N0I0_TRIPR</name>
<dbReference type="Proteomes" id="UP000236291">
    <property type="component" value="Unassembled WGS sequence"/>
</dbReference>
<dbReference type="EMBL" id="ASHM01014609">
    <property type="protein sequence ID" value="PNX96537.1"/>
    <property type="molecule type" value="Genomic_DNA"/>
</dbReference>
<comment type="caution">
    <text evidence="1">The sequence shown here is derived from an EMBL/GenBank/DDBJ whole genome shotgun (WGS) entry which is preliminary data.</text>
</comment>
<evidence type="ECO:0000313" key="1">
    <source>
        <dbReference type="EMBL" id="PNX96537.1"/>
    </source>
</evidence>
<evidence type="ECO:0000313" key="2">
    <source>
        <dbReference type="Proteomes" id="UP000236291"/>
    </source>
</evidence>
<proteinExistence type="predicted"/>
<reference evidence="1 2" key="2">
    <citation type="journal article" date="2017" name="Front. Plant Sci.">
        <title>Gene Classification and Mining of Molecular Markers Useful in Red Clover (Trifolium pratense) Breeding.</title>
        <authorList>
            <person name="Istvanek J."/>
            <person name="Dluhosova J."/>
            <person name="Dluhos P."/>
            <person name="Patkova L."/>
            <person name="Nedelnik J."/>
            <person name="Repkova J."/>
        </authorList>
    </citation>
    <scope>NUCLEOTIDE SEQUENCE [LARGE SCALE GENOMIC DNA]</scope>
    <source>
        <strain evidence="2">cv. Tatra</strain>
        <tissue evidence="1">Young leaves</tissue>
    </source>
</reference>
<sequence length="42" mass="4598">RSLEMLVDVNLAEEGILRLLFAAVYLMLNKSGNDSETSAASR</sequence>
<gene>
    <name evidence="1" type="ORF">L195_g019746</name>
</gene>